<dbReference type="Proteomes" id="UP001396334">
    <property type="component" value="Unassembled WGS sequence"/>
</dbReference>
<reference evidence="1 2" key="1">
    <citation type="journal article" date="2024" name="G3 (Bethesda)">
        <title>Genome assembly of Hibiscus sabdariffa L. provides insights into metabolisms of medicinal natural products.</title>
        <authorList>
            <person name="Kim T."/>
        </authorList>
    </citation>
    <scope>NUCLEOTIDE SEQUENCE [LARGE SCALE GENOMIC DNA]</scope>
    <source>
        <strain evidence="1">TK-2024</strain>
        <tissue evidence="1">Old leaves</tissue>
    </source>
</reference>
<name>A0ABR2A8X9_9ROSI</name>
<accession>A0ABR2A8X9</accession>
<keyword evidence="2" id="KW-1185">Reference proteome</keyword>
<sequence>MSLSFATGSSYFPTRVISSSAAAHDNCLSDLSDSSNEQQQTTSLGLEMSRSISERIVSDVQLHSKLVLSDSTARVDSA</sequence>
<proteinExistence type="predicted"/>
<evidence type="ECO:0000313" key="2">
    <source>
        <dbReference type="Proteomes" id="UP001396334"/>
    </source>
</evidence>
<organism evidence="1 2">
    <name type="scientific">Hibiscus sabdariffa</name>
    <name type="common">roselle</name>
    <dbReference type="NCBI Taxonomy" id="183260"/>
    <lineage>
        <taxon>Eukaryota</taxon>
        <taxon>Viridiplantae</taxon>
        <taxon>Streptophyta</taxon>
        <taxon>Embryophyta</taxon>
        <taxon>Tracheophyta</taxon>
        <taxon>Spermatophyta</taxon>
        <taxon>Magnoliopsida</taxon>
        <taxon>eudicotyledons</taxon>
        <taxon>Gunneridae</taxon>
        <taxon>Pentapetalae</taxon>
        <taxon>rosids</taxon>
        <taxon>malvids</taxon>
        <taxon>Malvales</taxon>
        <taxon>Malvaceae</taxon>
        <taxon>Malvoideae</taxon>
        <taxon>Hibiscus</taxon>
    </lineage>
</organism>
<dbReference type="EMBL" id="JBBPBN010000322">
    <property type="protein sequence ID" value="KAK8489167.1"/>
    <property type="molecule type" value="Genomic_DNA"/>
</dbReference>
<comment type="caution">
    <text evidence="1">The sequence shown here is derived from an EMBL/GenBank/DDBJ whole genome shotgun (WGS) entry which is preliminary data.</text>
</comment>
<gene>
    <name evidence="1" type="ORF">V6N11_046279</name>
</gene>
<protein>
    <submittedName>
        <fullName evidence="1">Uncharacterized protein</fullName>
    </submittedName>
</protein>
<evidence type="ECO:0000313" key="1">
    <source>
        <dbReference type="EMBL" id="KAK8489167.1"/>
    </source>
</evidence>